<reference evidence="1" key="1">
    <citation type="submission" date="2020-06" db="EMBL/GenBank/DDBJ databases">
        <title>Draft genome of Bugula neritina, a colonial animal packing powerful symbionts and potential medicines.</title>
        <authorList>
            <person name="Rayko M."/>
        </authorList>
    </citation>
    <scope>NUCLEOTIDE SEQUENCE [LARGE SCALE GENOMIC DNA]</scope>
    <source>
        <strain evidence="1">Kwan_BN1</strain>
    </source>
</reference>
<name>A0A7J7KP83_BUGNE</name>
<dbReference type="EMBL" id="VXIV02000188">
    <property type="protein sequence ID" value="KAF6040000.1"/>
    <property type="molecule type" value="Genomic_DNA"/>
</dbReference>
<dbReference type="AlphaFoldDB" id="A0A7J7KP83"/>
<evidence type="ECO:0000313" key="1">
    <source>
        <dbReference type="EMBL" id="KAF6040000.1"/>
    </source>
</evidence>
<accession>A0A7J7KP83</accession>
<comment type="caution">
    <text evidence="1">The sequence shown here is derived from an EMBL/GenBank/DDBJ whole genome shotgun (WGS) entry which is preliminary data.</text>
</comment>
<evidence type="ECO:0000313" key="2">
    <source>
        <dbReference type="Proteomes" id="UP000593567"/>
    </source>
</evidence>
<organism evidence="1 2">
    <name type="scientific">Bugula neritina</name>
    <name type="common">Brown bryozoan</name>
    <name type="synonym">Sertularia neritina</name>
    <dbReference type="NCBI Taxonomy" id="10212"/>
    <lineage>
        <taxon>Eukaryota</taxon>
        <taxon>Metazoa</taxon>
        <taxon>Spiralia</taxon>
        <taxon>Lophotrochozoa</taxon>
        <taxon>Bryozoa</taxon>
        <taxon>Gymnolaemata</taxon>
        <taxon>Cheilostomatida</taxon>
        <taxon>Flustrina</taxon>
        <taxon>Buguloidea</taxon>
        <taxon>Bugulidae</taxon>
        <taxon>Bugula</taxon>
    </lineage>
</organism>
<protein>
    <submittedName>
        <fullName evidence="1">Uncharacterized protein</fullName>
    </submittedName>
</protein>
<keyword evidence="2" id="KW-1185">Reference proteome</keyword>
<dbReference type="Proteomes" id="UP000593567">
    <property type="component" value="Unassembled WGS sequence"/>
</dbReference>
<proteinExistence type="predicted"/>
<sequence>MRQNKQEVVEQEVVKQEVVEQEVNILAVRSKLLRLVIAEEEFPFEQLNSDNSEDKLEQRVDYQDVHHVLQ</sequence>
<gene>
    <name evidence="1" type="ORF">EB796_001687</name>
</gene>